<reference evidence="3 4" key="1">
    <citation type="submission" date="2020-05" db="EMBL/GenBank/DDBJ databases">
        <title>Bremerella alba sp. nov., a novel planctomycete isolated from the surface of the macroalga Fucus spiralis.</title>
        <authorList>
            <person name="Godinho O."/>
            <person name="Botelho R."/>
            <person name="Albuquerque L."/>
            <person name="Wiegand S."/>
            <person name="Da Costa M.S."/>
            <person name="Lobo-Da-Cunha A."/>
            <person name="Jogler C."/>
            <person name="Lage O.M."/>
        </authorList>
    </citation>
    <scope>NUCLEOTIDE SEQUENCE [LARGE SCALE GENOMIC DNA]</scope>
    <source>
        <strain evidence="3 4">FF15</strain>
    </source>
</reference>
<evidence type="ECO:0000313" key="3">
    <source>
        <dbReference type="EMBL" id="MBA2114996.1"/>
    </source>
</evidence>
<proteinExistence type="predicted"/>
<dbReference type="InterPro" id="IPR027417">
    <property type="entry name" value="P-loop_NTPase"/>
</dbReference>
<dbReference type="GO" id="GO:0016757">
    <property type="term" value="F:glycosyltransferase activity"/>
    <property type="evidence" value="ECO:0007669"/>
    <property type="project" value="InterPro"/>
</dbReference>
<dbReference type="PANTHER" id="PTHR46401:SF2">
    <property type="entry name" value="GLYCOSYLTRANSFERASE WBBK-RELATED"/>
    <property type="match status" value="1"/>
</dbReference>
<dbReference type="Proteomes" id="UP000551616">
    <property type="component" value="Unassembled WGS sequence"/>
</dbReference>
<dbReference type="InterPro" id="IPR001296">
    <property type="entry name" value="Glyco_trans_1"/>
</dbReference>
<protein>
    <recommendedName>
        <fullName evidence="2">Glycosyl transferase family 1 domain-containing protein</fullName>
    </recommendedName>
</protein>
<gene>
    <name evidence="3" type="ORF">HOV93_21680</name>
</gene>
<dbReference type="Gene3D" id="3.40.50.300">
    <property type="entry name" value="P-loop containing nucleotide triphosphate hydrolases"/>
    <property type="match status" value="1"/>
</dbReference>
<dbReference type="Gene3D" id="3.40.50.2000">
    <property type="entry name" value="Glycogen Phosphorylase B"/>
    <property type="match status" value="1"/>
</dbReference>
<keyword evidence="4" id="KW-1185">Reference proteome</keyword>
<organism evidence="3 4">
    <name type="scientific">Bremerella alba</name>
    <dbReference type="NCBI Taxonomy" id="980252"/>
    <lineage>
        <taxon>Bacteria</taxon>
        <taxon>Pseudomonadati</taxon>
        <taxon>Planctomycetota</taxon>
        <taxon>Planctomycetia</taxon>
        <taxon>Pirellulales</taxon>
        <taxon>Pirellulaceae</taxon>
        <taxon>Bremerella</taxon>
    </lineage>
</organism>
<evidence type="ECO:0000256" key="1">
    <source>
        <dbReference type="ARBA" id="ARBA00022679"/>
    </source>
</evidence>
<evidence type="ECO:0000259" key="2">
    <source>
        <dbReference type="Pfam" id="PF00534"/>
    </source>
</evidence>
<dbReference type="SUPFAM" id="SSF52540">
    <property type="entry name" value="P-loop containing nucleoside triphosphate hydrolases"/>
    <property type="match status" value="1"/>
</dbReference>
<keyword evidence="1" id="KW-0808">Transferase</keyword>
<dbReference type="EMBL" id="JABRWO010000005">
    <property type="protein sequence ID" value="MBA2114996.1"/>
    <property type="molecule type" value="Genomic_DNA"/>
</dbReference>
<accession>A0A7V9A7G2</accession>
<dbReference type="SUPFAM" id="SSF53756">
    <property type="entry name" value="UDP-Glycosyltransferase/glycogen phosphorylase"/>
    <property type="match status" value="1"/>
</dbReference>
<name>A0A7V9A7G2_9BACT</name>
<dbReference type="Pfam" id="PF00534">
    <property type="entry name" value="Glycos_transf_1"/>
    <property type="match status" value="1"/>
</dbReference>
<comment type="caution">
    <text evidence="3">The sequence shown here is derived from an EMBL/GenBank/DDBJ whole genome shotgun (WGS) entry which is preliminary data.</text>
</comment>
<dbReference type="GO" id="GO:0009103">
    <property type="term" value="P:lipopolysaccharide biosynthetic process"/>
    <property type="evidence" value="ECO:0007669"/>
    <property type="project" value="TreeGrafter"/>
</dbReference>
<dbReference type="PANTHER" id="PTHR46401">
    <property type="entry name" value="GLYCOSYLTRANSFERASE WBBK-RELATED"/>
    <property type="match status" value="1"/>
</dbReference>
<evidence type="ECO:0000313" key="4">
    <source>
        <dbReference type="Proteomes" id="UP000551616"/>
    </source>
</evidence>
<sequence>MKIGLLHAGQPNDGIRRYSEILSWGFKRYQHATIGDEVLAGPDPASVCIVAQKLSQVDIAHVQLRCLRGSITLAPEIGPGDHVTFQFFERTRAPIVATIHDVSTASCNENACQQIAKLASMCCQLLVFTRQDREKLLPYVPSEKLYIMPHFVEPRRIVAEKDEAKRMLGLPDTPVITVLGKIYFRKGYHVFLEAFSRLPQNCFAVLAGRPADIGSSQSYAEQLVSFIEKQGLVQRIRITGYLPDELLDYYLAATDLAVCPFLQSAASGSISSWISHRKPVLASDLPSLREYDLIAPGAIQFCPPNNSQALADAIQKQLEASNSQTQNDALKQVHQVLQLKEISRRHHQVYRRAQVVSHLNNARRTTREEADVAPKRFALISHPRCGTHMLRTMLMQHPGVDIHDEIFNDESPKTEAYRQMTTSQVLHGLGGSPRGAMPGFLLHLVHGVGPWSDVWQKLADDPEFRFIALKRRNHLARFVSMAKASQLRHWQVYRDEEVPKTSPVYVDPLEFEQDCYAYDERWNLFESLVPQQQRLTVWYEELDEEPEVPWRSITNHLQLDDLPCPEPKTIKVGDELRSEIANYEQLENYFKNSPLEACFANDP</sequence>
<dbReference type="RefSeq" id="WP_207396456.1">
    <property type="nucleotide sequence ID" value="NZ_JABRWO010000005.1"/>
</dbReference>
<feature type="domain" description="Glycosyl transferase family 1" evidence="2">
    <location>
        <begin position="162"/>
        <end position="324"/>
    </location>
</feature>
<dbReference type="AlphaFoldDB" id="A0A7V9A7G2"/>